<evidence type="ECO:0000313" key="4">
    <source>
        <dbReference type="Proteomes" id="UP001190466"/>
    </source>
</evidence>
<keyword evidence="4" id="KW-1185">Reference proteome</keyword>
<protein>
    <submittedName>
        <fullName evidence="3">Universal stress protein</fullName>
    </submittedName>
</protein>
<feature type="domain" description="UspA" evidence="2">
    <location>
        <begin position="9"/>
        <end position="149"/>
    </location>
</feature>
<dbReference type="SUPFAM" id="SSF52402">
    <property type="entry name" value="Adenine nucleotide alpha hydrolases-like"/>
    <property type="match status" value="2"/>
</dbReference>
<dbReference type="InterPro" id="IPR014729">
    <property type="entry name" value="Rossmann-like_a/b/a_fold"/>
</dbReference>
<dbReference type="InterPro" id="IPR006015">
    <property type="entry name" value="Universal_stress_UspA"/>
</dbReference>
<gene>
    <name evidence="3" type="ORF">MU0050_003507</name>
</gene>
<accession>A0ABM9MH54</accession>
<dbReference type="PRINTS" id="PR01438">
    <property type="entry name" value="UNVRSLSTRESS"/>
</dbReference>
<reference evidence="3 4" key="1">
    <citation type="submission" date="2023-08" db="EMBL/GenBank/DDBJ databases">
        <authorList>
            <person name="Folkvardsen B D."/>
            <person name="Norman A."/>
        </authorList>
    </citation>
    <scope>NUCLEOTIDE SEQUENCE [LARGE SCALE GENOMIC DNA]</scope>
    <source>
        <strain evidence="3 4">Mu0050</strain>
    </source>
</reference>
<organism evidence="3 4">
    <name type="scientific">[Mycobacterium] wendilense</name>
    <dbReference type="NCBI Taxonomy" id="3064284"/>
    <lineage>
        <taxon>Bacteria</taxon>
        <taxon>Bacillati</taxon>
        <taxon>Actinomycetota</taxon>
        <taxon>Actinomycetes</taxon>
        <taxon>Mycobacteriales</taxon>
        <taxon>Mycobacteriaceae</taxon>
        <taxon>Mycolicibacter</taxon>
    </lineage>
</organism>
<evidence type="ECO:0000256" key="1">
    <source>
        <dbReference type="ARBA" id="ARBA00008791"/>
    </source>
</evidence>
<evidence type="ECO:0000313" key="3">
    <source>
        <dbReference type="EMBL" id="CAJ1585050.1"/>
    </source>
</evidence>
<comment type="similarity">
    <text evidence="1">Belongs to the universal stress protein A family.</text>
</comment>
<dbReference type="PANTHER" id="PTHR46268">
    <property type="entry name" value="STRESS RESPONSE PROTEIN NHAX"/>
    <property type="match status" value="1"/>
</dbReference>
<feature type="domain" description="UspA" evidence="2">
    <location>
        <begin position="163"/>
        <end position="294"/>
    </location>
</feature>
<sequence>MSAPTTHRGILVGVDGSPSATVAVDWAAREAASRKVPLTLVYVLSPPVMMMWPEVAMPPSYSQWQEEQGREILAEATKVAQAAAEADGGVEVRTEMPTGPSQSVLIELSAEADLVVVGSRGRGALARGLLGSVSSNVVRHAHCPVAVIHDEDPMMDQPSQAPVVVGIDGSPASEVATAIAFDVASRRGVELIAFHAVSDADVIEVPGVDYATLEERAHVILAERLAGWQERYPDVTVRRVVEWGRPAKALVKQSEDAQLLVVGSHGRGGFTGMLLGSVANSVAQAARMPVIVARKP</sequence>
<proteinExistence type="inferred from homology"/>
<evidence type="ECO:0000259" key="2">
    <source>
        <dbReference type="Pfam" id="PF00582"/>
    </source>
</evidence>
<dbReference type="InterPro" id="IPR006016">
    <property type="entry name" value="UspA"/>
</dbReference>
<dbReference type="PANTHER" id="PTHR46268:SF6">
    <property type="entry name" value="UNIVERSAL STRESS PROTEIN UP12"/>
    <property type="match status" value="1"/>
</dbReference>
<dbReference type="CDD" id="cd23944">
    <property type="entry name" value="USP_Rv2623_repeat1"/>
    <property type="match status" value="1"/>
</dbReference>
<name>A0ABM9MH54_9MYCO</name>
<dbReference type="RefSeq" id="WP_316510829.1">
    <property type="nucleotide sequence ID" value="NZ_OY726395.1"/>
</dbReference>
<dbReference type="EMBL" id="OY726395">
    <property type="protein sequence ID" value="CAJ1585050.1"/>
    <property type="molecule type" value="Genomic_DNA"/>
</dbReference>
<dbReference type="Gene3D" id="3.40.50.620">
    <property type="entry name" value="HUPs"/>
    <property type="match status" value="2"/>
</dbReference>
<dbReference type="Proteomes" id="UP001190466">
    <property type="component" value="Chromosome"/>
</dbReference>
<dbReference type="Pfam" id="PF00582">
    <property type="entry name" value="Usp"/>
    <property type="match status" value="2"/>
</dbReference>